<proteinExistence type="predicted"/>
<dbReference type="EMBL" id="BAAAHH010000037">
    <property type="protein sequence ID" value="GAA0965271.1"/>
    <property type="molecule type" value="Genomic_DNA"/>
</dbReference>
<gene>
    <name evidence="6" type="ORF">GCM10009550_65100</name>
</gene>
<evidence type="ECO:0000256" key="4">
    <source>
        <dbReference type="PROSITE-ProRule" id="PRU00335"/>
    </source>
</evidence>
<evidence type="ECO:0000313" key="6">
    <source>
        <dbReference type="EMBL" id="GAA0965271.1"/>
    </source>
</evidence>
<feature type="DNA-binding region" description="H-T-H motif" evidence="4">
    <location>
        <begin position="32"/>
        <end position="51"/>
    </location>
</feature>
<comment type="caution">
    <text evidence="6">The sequence shown here is derived from an EMBL/GenBank/DDBJ whole genome shotgun (WGS) entry which is preliminary data.</text>
</comment>
<reference evidence="7" key="1">
    <citation type="journal article" date="2019" name="Int. J. Syst. Evol. Microbiol.">
        <title>The Global Catalogue of Microorganisms (GCM) 10K type strain sequencing project: providing services to taxonomists for standard genome sequencing and annotation.</title>
        <authorList>
            <consortium name="The Broad Institute Genomics Platform"/>
            <consortium name="The Broad Institute Genome Sequencing Center for Infectious Disease"/>
            <person name="Wu L."/>
            <person name="Ma J."/>
        </authorList>
    </citation>
    <scope>NUCLEOTIDE SEQUENCE [LARGE SCALE GENOMIC DNA]</scope>
    <source>
        <strain evidence="7">JCM 10696</strain>
    </source>
</reference>
<dbReference type="Pfam" id="PF00440">
    <property type="entry name" value="TetR_N"/>
    <property type="match status" value="1"/>
</dbReference>
<evidence type="ECO:0000256" key="1">
    <source>
        <dbReference type="ARBA" id="ARBA00023015"/>
    </source>
</evidence>
<dbReference type="PANTHER" id="PTHR30055">
    <property type="entry name" value="HTH-TYPE TRANSCRIPTIONAL REGULATOR RUTR"/>
    <property type="match status" value="1"/>
</dbReference>
<dbReference type="RefSeq" id="WP_344245384.1">
    <property type="nucleotide sequence ID" value="NZ_BAAAHH010000037.1"/>
</dbReference>
<sequence>MSKREEQRAATRARIVEAAADSLVEAGTAATTTVEVQRRAGVSRGALLHHFATHEELFGAAVGRLVQRNEEAVREELDAVPATGDPLLRALRVLRAVLRRPSFGAELELWAVARTNPSLRQVLRRAEGAARRDLYRVVDELLGPEITQSPGYPLVGELTVQLLLGLAISDVLHREDADRDRLLEQWALVARPLLAAPAPPRPETPPRRHDE</sequence>
<dbReference type="InterPro" id="IPR050109">
    <property type="entry name" value="HTH-type_TetR-like_transc_reg"/>
</dbReference>
<accession>A0ABP4CDD4</accession>
<dbReference type="PROSITE" id="PS50977">
    <property type="entry name" value="HTH_TETR_2"/>
    <property type="match status" value="1"/>
</dbReference>
<dbReference type="InterPro" id="IPR001647">
    <property type="entry name" value="HTH_TetR"/>
</dbReference>
<dbReference type="PRINTS" id="PR00455">
    <property type="entry name" value="HTHTETR"/>
</dbReference>
<evidence type="ECO:0000256" key="2">
    <source>
        <dbReference type="ARBA" id="ARBA00023125"/>
    </source>
</evidence>
<evidence type="ECO:0000259" key="5">
    <source>
        <dbReference type="PROSITE" id="PS50977"/>
    </source>
</evidence>
<evidence type="ECO:0000256" key="3">
    <source>
        <dbReference type="ARBA" id="ARBA00023163"/>
    </source>
</evidence>
<keyword evidence="7" id="KW-1185">Reference proteome</keyword>
<dbReference type="Proteomes" id="UP001500665">
    <property type="component" value="Unassembled WGS sequence"/>
</dbReference>
<organism evidence="6 7">
    <name type="scientific">Actinocorallia libanotica</name>
    <dbReference type="NCBI Taxonomy" id="46162"/>
    <lineage>
        <taxon>Bacteria</taxon>
        <taxon>Bacillati</taxon>
        <taxon>Actinomycetota</taxon>
        <taxon>Actinomycetes</taxon>
        <taxon>Streptosporangiales</taxon>
        <taxon>Thermomonosporaceae</taxon>
        <taxon>Actinocorallia</taxon>
    </lineage>
</organism>
<name>A0ABP4CDD4_9ACTN</name>
<dbReference type="InterPro" id="IPR009057">
    <property type="entry name" value="Homeodomain-like_sf"/>
</dbReference>
<protein>
    <submittedName>
        <fullName evidence="6">TetR family transcriptional regulator</fullName>
    </submittedName>
</protein>
<dbReference type="Gene3D" id="1.10.357.10">
    <property type="entry name" value="Tetracycline Repressor, domain 2"/>
    <property type="match status" value="1"/>
</dbReference>
<keyword evidence="3" id="KW-0804">Transcription</keyword>
<evidence type="ECO:0000313" key="7">
    <source>
        <dbReference type="Proteomes" id="UP001500665"/>
    </source>
</evidence>
<keyword evidence="2 4" id="KW-0238">DNA-binding</keyword>
<dbReference type="PANTHER" id="PTHR30055:SF234">
    <property type="entry name" value="HTH-TYPE TRANSCRIPTIONAL REGULATOR BETI"/>
    <property type="match status" value="1"/>
</dbReference>
<feature type="domain" description="HTH tetR-type" evidence="5">
    <location>
        <begin position="9"/>
        <end position="69"/>
    </location>
</feature>
<dbReference type="SUPFAM" id="SSF46689">
    <property type="entry name" value="Homeodomain-like"/>
    <property type="match status" value="1"/>
</dbReference>
<keyword evidence="1" id="KW-0805">Transcription regulation</keyword>